<evidence type="ECO:0000256" key="3">
    <source>
        <dbReference type="ARBA" id="ARBA00023015"/>
    </source>
</evidence>
<dbReference type="Gene3D" id="3.40.640.10">
    <property type="entry name" value="Type I PLP-dependent aspartate aminotransferase-like (Major domain)"/>
    <property type="match status" value="1"/>
</dbReference>
<dbReference type="InterPro" id="IPR004839">
    <property type="entry name" value="Aminotransferase_I/II_large"/>
</dbReference>
<dbReference type="GO" id="GO:0003677">
    <property type="term" value="F:DNA binding"/>
    <property type="evidence" value="ECO:0007669"/>
    <property type="project" value="UniProtKB-KW"/>
</dbReference>
<evidence type="ECO:0000256" key="1">
    <source>
        <dbReference type="ARBA" id="ARBA00005384"/>
    </source>
</evidence>
<dbReference type="AlphaFoldDB" id="A0A1M4ZEP4"/>
<dbReference type="CDD" id="cd00609">
    <property type="entry name" value="AAT_like"/>
    <property type="match status" value="1"/>
</dbReference>
<protein>
    <submittedName>
        <fullName evidence="7">DNA-binding transcriptional regulator, MocR family, contains an aminotransferase domain</fullName>
    </submittedName>
</protein>
<keyword evidence="8" id="KW-1185">Reference proteome</keyword>
<dbReference type="InterPro" id="IPR036390">
    <property type="entry name" value="WH_DNA-bd_sf"/>
</dbReference>
<dbReference type="OrthoDB" id="9802328at2"/>
<dbReference type="PROSITE" id="PS50949">
    <property type="entry name" value="HTH_GNTR"/>
    <property type="match status" value="1"/>
</dbReference>
<dbReference type="Gene3D" id="1.10.10.10">
    <property type="entry name" value="Winged helix-like DNA-binding domain superfamily/Winged helix DNA-binding domain"/>
    <property type="match status" value="1"/>
</dbReference>
<gene>
    <name evidence="7" type="ORF">SAMN04488522_102297</name>
</gene>
<accession>A0A1M4ZEP4</accession>
<dbReference type="InterPro" id="IPR015421">
    <property type="entry name" value="PyrdxlP-dep_Trfase_major"/>
</dbReference>
<evidence type="ECO:0000256" key="4">
    <source>
        <dbReference type="ARBA" id="ARBA00023125"/>
    </source>
</evidence>
<dbReference type="GO" id="GO:0003700">
    <property type="term" value="F:DNA-binding transcription factor activity"/>
    <property type="evidence" value="ECO:0007669"/>
    <property type="project" value="InterPro"/>
</dbReference>
<keyword evidence="7" id="KW-0808">Transferase</keyword>
<dbReference type="InterPro" id="IPR015424">
    <property type="entry name" value="PyrdxlP-dep_Trfase"/>
</dbReference>
<dbReference type="Proteomes" id="UP000184287">
    <property type="component" value="Unassembled WGS sequence"/>
</dbReference>
<dbReference type="InterPro" id="IPR051446">
    <property type="entry name" value="HTH_trans_reg/aminotransferase"/>
</dbReference>
<evidence type="ECO:0000259" key="6">
    <source>
        <dbReference type="PROSITE" id="PS50949"/>
    </source>
</evidence>
<dbReference type="SUPFAM" id="SSF53383">
    <property type="entry name" value="PLP-dependent transferases"/>
    <property type="match status" value="1"/>
</dbReference>
<name>A0A1M4ZEP4_9SPHI</name>
<evidence type="ECO:0000256" key="5">
    <source>
        <dbReference type="ARBA" id="ARBA00023163"/>
    </source>
</evidence>
<dbReference type="InterPro" id="IPR015422">
    <property type="entry name" value="PyrdxlP-dep_Trfase_small"/>
</dbReference>
<dbReference type="GO" id="GO:0030170">
    <property type="term" value="F:pyridoxal phosphate binding"/>
    <property type="evidence" value="ECO:0007669"/>
    <property type="project" value="InterPro"/>
</dbReference>
<keyword evidence="2" id="KW-0663">Pyridoxal phosphate</keyword>
<sequence>MEKYRYEEIAEEMEANIVAGRLKPGHKLPSVRILKLKYNIGLSTVQRAYDDLIIKGLVESIPKSGYYVAGKKEKEQAVKRPEAILIRDAVFENNLSVITTNPDSQKKHSLSEFNVAAPGDLFIPQKLLLRTMQQVIREKGISLLKYYPSNGSEFLKDQLASRATGYHSRFNAEELIITDGAVQAFYIALASVTNPGDVVAIESPCIFSMLEVLKNLRLKVIEIPVHRGSGFDVAFLKRATEHIPLKAIALTPNFHNPTGAVLSDADKLELLTIAQSKGIPIIENDVFGDLHFSGSRPSNIQSMDNSGLVMTFSSFSKTLAPGIRLGWLSPGRFFKQAEQLKFSLGSTVSPIYQETIAKLLSTSSYDRHVRKFRMQLAAQSYQTINLISEYFPVSTRISQPKGGYSIWLKMEKKLDMKMFYKHCEQIGVRFTPGSAFSFSSVFEQHFRIIFASKYTGQREEVLKLAGKTAQDLLG</sequence>
<proteinExistence type="inferred from homology"/>
<dbReference type="PANTHER" id="PTHR46577:SF2">
    <property type="entry name" value="TRANSCRIPTIONAL REGULATORY PROTEIN"/>
    <property type="match status" value="1"/>
</dbReference>
<evidence type="ECO:0000256" key="2">
    <source>
        <dbReference type="ARBA" id="ARBA00022898"/>
    </source>
</evidence>
<feature type="domain" description="HTH gntR-type" evidence="6">
    <location>
        <begin position="3"/>
        <end position="71"/>
    </location>
</feature>
<reference evidence="8" key="1">
    <citation type="submission" date="2016-11" db="EMBL/GenBank/DDBJ databases">
        <authorList>
            <person name="Varghese N."/>
            <person name="Submissions S."/>
        </authorList>
    </citation>
    <scope>NUCLEOTIDE SEQUENCE [LARGE SCALE GENOMIC DNA]</scope>
    <source>
        <strain evidence="8">DSM 16990</strain>
    </source>
</reference>
<evidence type="ECO:0000313" key="8">
    <source>
        <dbReference type="Proteomes" id="UP000184287"/>
    </source>
</evidence>
<dbReference type="Gene3D" id="3.90.1150.10">
    <property type="entry name" value="Aspartate Aminotransferase, domain 1"/>
    <property type="match status" value="1"/>
</dbReference>
<comment type="similarity">
    <text evidence="1">In the C-terminal section; belongs to the class-I pyridoxal-phosphate-dependent aminotransferase family.</text>
</comment>
<evidence type="ECO:0000313" key="7">
    <source>
        <dbReference type="EMBL" id="SHF16425.1"/>
    </source>
</evidence>
<dbReference type="SMART" id="SM00345">
    <property type="entry name" value="HTH_GNTR"/>
    <property type="match status" value="1"/>
</dbReference>
<organism evidence="7 8">
    <name type="scientific">Pedobacter caeni</name>
    <dbReference type="NCBI Taxonomy" id="288992"/>
    <lineage>
        <taxon>Bacteria</taxon>
        <taxon>Pseudomonadati</taxon>
        <taxon>Bacteroidota</taxon>
        <taxon>Sphingobacteriia</taxon>
        <taxon>Sphingobacteriales</taxon>
        <taxon>Sphingobacteriaceae</taxon>
        <taxon>Pedobacter</taxon>
    </lineage>
</organism>
<dbReference type="InterPro" id="IPR036388">
    <property type="entry name" value="WH-like_DNA-bd_sf"/>
</dbReference>
<keyword evidence="4 7" id="KW-0238">DNA-binding</keyword>
<keyword evidence="5" id="KW-0804">Transcription</keyword>
<dbReference type="Pfam" id="PF00392">
    <property type="entry name" value="GntR"/>
    <property type="match status" value="1"/>
</dbReference>
<dbReference type="InterPro" id="IPR000524">
    <property type="entry name" value="Tscrpt_reg_HTH_GntR"/>
</dbReference>
<dbReference type="SUPFAM" id="SSF46785">
    <property type="entry name" value="Winged helix' DNA-binding domain"/>
    <property type="match status" value="1"/>
</dbReference>
<dbReference type="EMBL" id="FQUQ01000002">
    <property type="protein sequence ID" value="SHF16425.1"/>
    <property type="molecule type" value="Genomic_DNA"/>
</dbReference>
<dbReference type="CDD" id="cd07377">
    <property type="entry name" value="WHTH_GntR"/>
    <property type="match status" value="1"/>
</dbReference>
<dbReference type="GO" id="GO:0008483">
    <property type="term" value="F:transaminase activity"/>
    <property type="evidence" value="ECO:0007669"/>
    <property type="project" value="UniProtKB-KW"/>
</dbReference>
<dbReference type="Pfam" id="PF00155">
    <property type="entry name" value="Aminotran_1_2"/>
    <property type="match status" value="1"/>
</dbReference>
<keyword evidence="3" id="KW-0805">Transcription regulation</keyword>
<dbReference type="STRING" id="288992.SAMN04488522_102297"/>
<dbReference type="PANTHER" id="PTHR46577">
    <property type="entry name" value="HTH-TYPE TRANSCRIPTIONAL REGULATORY PROTEIN GABR"/>
    <property type="match status" value="1"/>
</dbReference>
<dbReference type="RefSeq" id="WP_073230103.1">
    <property type="nucleotide sequence ID" value="NZ_FQUQ01000002.1"/>
</dbReference>
<keyword evidence="7" id="KW-0032">Aminotransferase</keyword>